<dbReference type="RefSeq" id="WP_265725652.1">
    <property type="nucleotide sequence ID" value="NZ_JAOSLC020000003.1"/>
</dbReference>
<keyword evidence="3" id="KW-1185">Reference proteome</keyword>
<sequence length="60" mass="6725">MKINKNQIIGMLIAILGLTLGFLWEKTFKYADILDFMLGAFAAIGLSMVIKILPLKLNKK</sequence>
<evidence type="ECO:0000313" key="3">
    <source>
        <dbReference type="Proteomes" id="UP001151478"/>
    </source>
</evidence>
<feature type="transmembrane region" description="Helical" evidence="1">
    <location>
        <begin position="36"/>
        <end position="55"/>
    </location>
</feature>
<evidence type="ECO:0000256" key="1">
    <source>
        <dbReference type="SAM" id="Phobius"/>
    </source>
</evidence>
<proteinExistence type="predicted"/>
<name>A0ABT5SBW5_9FLAO</name>
<comment type="caution">
    <text evidence="2">The sequence shown here is derived from an EMBL/GenBank/DDBJ whole genome shotgun (WGS) entry which is preliminary data.</text>
</comment>
<gene>
    <name evidence="2" type="ORF">N5A56_011915</name>
</gene>
<keyword evidence="1" id="KW-1133">Transmembrane helix</keyword>
<dbReference type="EMBL" id="JAOSLC020000003">
    <property type="protein sequence ID" value="MDD7915075.1"/>
    <property type="molecule type" value="Genomic_DNA"/>
</dbReference>
<evidence type="ECO:0008006" key="4">
    <source>
        <dbReference type="Google" id="ProtNLM"/>
    </source>
</evidence>
<feature type="transmembrane region" description="Helical" evidence="1">
    <location>
        <begin position="7"/>
        <end position="24"/>
    </location>
</feature>
<protein>
    <recommendedName>
        <fullName evidence="4">AtpZ/AtpI family protein</fullName>
    </recommendedName>
</protein>
<organism evidence="2 3">
    <name type="scientific">Polaribacter ponticola</name>
    <dbReference type="NCBI Taxonomy" id="2978475"/>
    <lineage>
        <taxon>Bacteria</taxon>
        <taxon>Pseudomonadati</taxon>
        <taxon>Bacteroidota</taxon>
        <taxon>Flavobacteriia</taxon>
        <taxon>Flavobacteriales</taxon>
        <taxon>Flavobacteriaceae</taxon>
    </lineage>
</organism>
<keyword evidence="1" id="KW-0812">Transmembrane</keyword>
<reference evidence="2" key="1">
    <citation type="submission" date="2023-02" db="EMBL/GenBank/DDBJ databases">
        <title>Polaribacter ponticola sp. nov., isolated from seawater.</title>
        <authorList>
            <person name="Baek J.H."/>
            <person name="Kim J.M."/>
            <person name="Choi D.G."/>
            <person name="Jeon C.O."/>
        </authorList>
    </citation>
    <scope>NUCLEOTIDE SEQUENCE</scope>
    <source>
        <strain evidence="2">MSW5</strain>
    </source>
</reference>
<keyword evidence="1" id="KW-0472">Membrane</keyword>
<dbReference type="Proteomes" id="UP001151478">
    <property type="component" value="Unassembled WGS sequence"/>
</dbReference>
<accession>A0ABT5SBW5</accession>
<evidence type="ECO:0000313" key="2">
    <source>
        <dbReference type="EMBL" id="MDD7915075.1"/>
    </source>
</evidence>